<evidence type="ECO:0000313" key="2">
    <source>
        <dbReference type="Proteomes" id="UP000253551"/>
    </source>
</evidence>
<evidence type="ECO:0000313" key="1">
    <source>
        <dbReference type="EMBL" id="RCI03365.1"/>
    </source>
</evidence>
<reference evidence="1 2" key="1">
    <citation type="journal article" date="2018" name="G3 (Bethesda)">
        <title>Phylogenetic and Phylogenomic Definition of Rhizopus Species.</title>
        <authorList>
            <person name="Gryganskyi A.P."/>
            <person name="Golan J."/>
            <person name="Dolatabadi S."/>
            <person name="Mondo S."/>
            <person name="Robb S."/>
            <person name="Idnurm A."/>
            <person name="Muszewska A."/>
            <person name="Steczkiewicz K."/>
            <person name="Masonjones S."/>
            <person name="Liao H.L."/>
            <person name="Gajdeczka M.T."/>
            <person name="Anike F."/>
            <person name="Vuek A."/>
            <person name="Anishchenko I.M."/>
            <person name="Voigt K."/>
            <person name="de Hoog G.S."/>
            <person name="Smith M.E."/>
            <person name="Heitman J."/>
            <person name="Vilgalys R."/>
            <person name="Stajich J.E."/>
        </authorList>
    </citation>
    <scope>NUCLEOTIDE SEQUENCE [LARGE SCALE GENOMIC DNA]</scope>
    <source>
        <strain evidence="1 2">LSU 92-RS-03</strain>
    </source>
</reference>
<protein>
    <submittedName>
        <fullName evidence="1">Uncharacterized protein</fullName>
    </submittedName>
</protein>
<dbReference type="EMBL" id="PJQM01001046">
    <property type="protein sequence ID" value="RCI03365.1"/>
    <property type="molecule type" value="Genomic_DNA"/>
</dbReference>
<proteinExistence type="predicted"/>
<name>A0A367KMA5_RHIST</name>
<keyword evidence="2" id="KW-1185">Reference proteome</keyword>
<comment type="caution">
    <text evidence="1">The sequence shown here is derived from an EMBL/GenBank/DDBJ whole genome shotgun (WGS) entry which is preliminary data.</text>
</comment>
<gene>
    <name evidence="1" type="ORF">CU098_010254</name>
</gene>
<dbReference type="AlphaFoldDB" id="A0A367KMA5"/>
<sequence length="108" mass="12807">MRLAINLVHHLGKLLDVMMLEDENKPFQYLELVMEEVELRVIQLPHMVWIPIKYKPEQVVQFASLLHNKEATKFSKVASETRIEINNTYEFHKQLKYTKGTIIQVMNL</sequence>
<dbReference type="Proteomes" id="UP000253551">
    <property type="component" value="Unassembled WGS sequence"/>
</dbReference>
<organism evidence="1 2">
    <name type="scientific">Rhizopus stolonifer</name>
    <name type="common">Rhizopus nigricans</name>
    <dbReference type="NCBI Taxonomy" id="4846"/>
    <lineage>
        <taxon>Eukaryota</taxon>
        <taxon>Fungi</taxon>
        <taxon>Fungi incertae sedis</taxon>
        <taxon>Mucoromycota</taxon>
        <taxon>Mucoromycotina</taxon>
        <taxon>Mucoromycetes</taxon>
        <taxon>Mucorales</taxon>
        <taxon>Mucorineae</taxon>
        <taxon>Rhizopodaceae</taxon>
        <taxon>Rhizopus</taxon>
    </lineage>
</organism>
<accession>A0A367KMA5</accession>